<dbReference type="InterPro" id="IPR005119">
    <property type="entry name" value="LysR_subst-bd"/>
</dbReference>
<reference evidence="6 7" key="1">
    <citation type="submission" date="2017-08" db="EMBL/GenBank/DDBJ databases">
        <title>Draft genome sequence of pheromone producing symbiont Morganella morganii, of the female New Zealand grass grub Costelytra giveni.</title>
        <authorList>
            <person name="Laugraud A."/>
            <person name="Young S.D."/>
            <person name="Hurst M.H."/>
        </authorList>
    </citation>
    <scope>NUCLEOTIDE SEQUENCE [LARGE SCALE GENOMIC DNA]</scope>
    <source>
        <strain evidence="6 7">MMsCG</strain>
    </source>
</reference>
<dbReference type="PANTHER" id="PTHR30419">
    <property type="entry name" value="HTH-TYPE TRANSCRIPTIONAL REGULATOR YBHD"/>
    <property type="match status" value="1"/>
</dbReference>
<comment type="similarity">
    <text evidence="1">Belongs to the LysR transcriptional regulatory family.</text>
</comment>
<name>A0A433ZWP6_MORMO</name>
<dbReference type="EMBL" id="NRQY01000001">
    <property type="protein sequence ID" value="RUT66535.1"/>
    <property type="molecule type" value="Genomic_DNA"/>
</dbReference>
<gene>
    <name evidence="6" type="ORF">CKG00_09160</name>
</gene>
<feature type="domain" description="HTH lysR-type" evidence="5">
    <location>
        <begin position="3"/>
        <end position="60"/>
    </location>
</feature>
<evidence type="ECO:0000256" key="2">
    <source>
        <dbReference type="ARBA" id="ARBA00023015"/>
    </source>
</evidence>
<dbReference type="SUPFAM" id="SSF53850">
    <property type="entry name" value="Periplasmic binding protein-like II"/>
    <property type="match status" value="1"/>
</dbReference>
<dbReference type="OrthoDB" id="8679465at2"/>
<dbReference type="Pfam" id="PF03466">
    <property type="entry name" value="LysR_substrate"/>
    <property type="match status" value="1"/>
</dbReference>
<evidence type="ECO:0000256" key="1">
    <source>
        <dbReference type="ARBA" id="ARBA00009437"/>
    </source>
</evidence>
<protein>
    <submittedName>
        <fullName evidence="6">LysR family transcriptional regulator</fullName>
    </submittedName>
</protein>
<organism evidence="6 7">
    <name type="scientific">Morganella morganii</name>
    <name type="common">Proteus morganii</name>
    <dbReference type="NCBI Taxonomy" id="582"/>
    <lineage>
        <taxon>Bacteria</taxon>
        <taxon>Pseudomonadati</taxon>
        <taxon>Pseudomonadota</taxon>
        <taxon>Gammaproteobacteria</taxon>
        <taxon>Enterobacterales</taxon>
        <taxon>Morganellaceae</taxon>
        <taxon>Morganella</taxon>
    </lineage>
</organism>
<evidence type="ECO:0000313" key="7">
    <source>
        <dbReference type="Proteomes" id="UP000286908"/>
    </source>
</evidence>
<dbReference type="Gene3D" id="1.10.10.10">
    <property type="entry name" value="Winged helix-like DNA-binding domain superfamily/Winged helix DNA-binding domain"/>
    <property type="match status" value="1"/>
</dbReference>
<sequence>MRFDIIDLRLFLNVHKAGSLTGGAALSNITLQSASGRIRGMESELGVPLFSRSRRGVVLSDAGYALVSHANIVLQQVEHMRSELHQYGKGLRGHINLLCNSSAQSEFLPGLIGPYLLSKPNISVSVKEMLSYDIVAAIKNQTANLGIVADSVQLNGLVSLPFRDDELVVFAPCDNRWRDIESTSFAEIITTEFIGLSEGSALQEHLEEHAKNLGHRLNYRVRMVTFDAVIQVVNSGVGIAIIPRHAAMRYEANHRSKIIRLSESWADRKLIICARDFSDLPGYVKEFVDFLVQYPADYLSAI</sequence>
<proteinExistence type="inferred from homology"/>
<dbReference type="GO" id="GO:0003700">
    <property type="term" value="F:DNA-binding transcription factor activity"/>
    <property type="evidence" value="ECO:0007669"/>
    <property type="project" value="InterPro"/>
</dbReference>
<keyword evidence="4" id="KW-0804">Transcription</keyword>
<accession>A0A433ZWP6</accession>
<dbReference type="InterPro" id="IPR036390">
    <property type="entry name" value="WH_DNA-bd_sf"/>
</dbReference>
<dbReference type="GO" id="GO:0005829">
    <property type="term" value="C:cytosol"/>
    <property type="evidence" value="ECO:0007669"/>
    <property type="project" value="TreeGrafter"/>
</dbReference>
<keyword evidence="2" id="KW-0805">Transcription regulation</keyword>
<dbReference type="CDD" id="cd08421">
    <property type="entry name" value="PBP2_LTTR_like_1"/>
    <property type="match status" value="1"/>
</dbReference>
<dbReference type="InterPro" id="IPR050950">
    <property type="entry name" value="HTH-type_LysR_regulators"/>
</dbReference>
<evidence type="ECO:0000313" key="6">
    <source>
        <dbReference type="EMBL" id="RUT66535.1"/>
    </source>
</evidence>
<dbReference type="InterPro" id="IPR000847">
    <property type="entry name" value="LysR_HTH_N"/>
</dbReference>
<comment type="caution">
    <text evidence="6">The sequence shown here is derived from an EMBL/GenBank/DDBJ whole genome shotgun (WGS) entry which is preliminary data.</text>
</comment>
<keyword evidence="3" id="KW-0238">DNA-binding</keyword>
<evidence type="ECO:0000256" key="4">
    <source>
        <dbReference type="ARBA" id="ARBA00023163"/>
    </source>
</evidence>
<evidence type="ECO:0000259" key="5">
    <source>
        <dbReference type="PROSITE" id="PS50931"/>
    </source>
</evidence>
<dbReference type="Gene3D" id="3.40.190.290">
    <property type="match status" value="1"/>
</dbReference>
<dbReference type="Pfam" id="PF00126">
    <property type="entry name" value="HTH_1"/>
    <property type="match status" value="1"/>
</dbReference>
<dbReference type="AlphaFoldDB" id="A0A433ZWP6"/>
<dbReference type="Proteomes" id="UP000286908">
    <property type="component" value="Unassembled WGS sequence"/>
</dbReference>
<dbReference type="InterPro" id="IPR036388">
    <property type="entry name" value="WH-like_DNA-bd_sf"/>
</dbReference>
<dbReference type="PANTHER" id="PTHR30419:SF2">
    <property type="entry name" value="LYSR FAMILY TRANSCRIPTIONAL REGULATOR"/>
    <property type="match status" value="1"/>
</dbReference>
<dbReference type="GO" id="GO:0003677">
    <property type="term" value="F:DNA binding"/>
    <property type="evidence" value="ECO:0007669"/>
    <property type="project" value="UniProtKB-KW"/>
</dbReference>
<dbReference type="SUPFAM" id="SSF46785">
    <property type="entry name" value="Winged helix' DNA-binding domain"/>
    <property type="match status" value="1"/>
</dbReference>
<evidence type="ECO:0000256" key="3">
    <source>
        <dbReference type="ARBA" id="ARBA00023125"/>
    </source>
</evidence>
<dbReference type="PROSITE" id="PS50931">
    <property type="entry name" value="HTH_LYSR"/>
    <property type="match status" value="1"/>
</dbReference>